<evidence type="ECO:0000313" key="4">
    <source>
        <dbReference type="Proteomes" id="UP001476950"/>
    </source>
</evidence>
<reference evidence="3 4" key="1">
    <citation type="submission" date="2022-04" db="EMBL/GenBank/DDBJ databases">
        <title>Positive selection, recombination, and allopatry shape intraspecific diversity of widespread and dominant cyanobacteria.</title>
        <authorList>
            <person name="Wei J."/>
            <person name="Shu W."/>
            <person name="Hu C."/>
        </authorList>
    </citation>
    <scope>NUCLEOTIDE SEQUENCE [LARGE SCALE GENOMIC DNA]</scope>
    <source>
        <strain evidence="3 4">AS-A4</strain>
    </source>
</reference>
<feature type="compositionally biased region" description="Basic and acidic residues" evidence="1">
    <location>
        <begin position="169"/>
        <end position="181"/>
    </location>
</feature>
<keyword evidence="2" id="KW-1133">Transmembrane helix</keyword>
<feature type="compositionally biased region" description="Acidic residues" evidence="1">
    <location>
        <begin position="141"/>
        <end position="157"/>
    </location>
</feature>
<sequence length="260" mass="28981">MAIIRLILLLGLAGGLFLLVQFNWSPLPLTFLGIQTPALPLAIWVLGAIGAGIVTNLLITSLFSVSNYFAVRAARSRMRQAPRQTGFQARSTAPSSEPASYARTATAQATDNDADWNNWEGYEEPRQATSARSPVDKDPIDDWDEEPEDDWDLDDFRDEPVDARPASRTRNDYEAKQEPKTTSRNGSVYSYSYSDPKDSGVGKTEPVIGQPVVDADYRVIVPPLRSLDDTPAPTESPDPDSADDWFEDEFDDRTPRRDRR</sequence>
<evidence type="ECO:0000313" key="3">
    <source>
        <dbReference type="EMBL" id="MEP1056872.1"/>
    </source>
</evidence>
<proteinExistence type="predicted"/>
<keyword evidence="2" id="KW-0812">Transmembrane</keyword>
<gene>
    <name evidence="3" type="ORF">NDI38_00380</name>
</gene>
<accession>A0ABV0KCB4</accession>
<dbReference type="Proteomes" id="UP001476950">
    <property type="component" value="Unassembled WGS sequence"/>
</dbReference>
<feature type="compositionally biased region" description="Polar residues" evidence="1">
    <location>
        <begin position="82"/>
        <end position="98"/>
    </location>
</feature>
<keyword evidence="4" id="KW-1185">Reference proteome</keyword>
<evidence type="ECO:0008006" key="5">
    <source>
        <dbReference type="Google" id="ProtNLM"/>
    </source>
</evidence>
<dbReference type="RefSeq" id="WP_190453250.1">
    <property type="nucleotide sequence ID" value="NZ_JAMPLM010000001.1"/>
</dbReference>
<feature type="compositionally biased region" description="Polar residues" evidence="1">
    <location>
        <begin position="182"/>
        <end position="193"/>
    </location>
</feature>
<evidence type="ECO:0000256" key="2">
    <source>
        <dbReference type="SAM" id="Phobius"/>
    </source>
</evidence>
<name>A0ABV0KCB4_9CYAN</name>
<organism evidence="3 4">
    <name type="scientific">Stenomitos frigidus AS-A4</name>
    <dbReference type="NCBI Taxonomy" id="2933935"/>
    <lineage>
        <taxon>Bacteria</taxon>
        <taxon>Bacillati</taxon>
        <taxon>Cyanobacteriota</taxon>
        <taxon>Cyanophyceae</taxon>
        <taxon>Leptolyngbyales</taxon>
        <taxon>Leptolyngbyaceae</taxon>
        <taxon>Stenomitos</taxon>
    </lineage>
</organism>
<evidence type="ECO:0000256" key="1">
    <source>
        <dbReference type="SAM" id="MobiDB-lite"/>
    </source>
</evidence>
<feature type="region of interest" description="Disordered" evidence="1">
    <location>
        <begin position="81"/>
        <end position="208"/>
    </location>
</feature>
<protein>
    <recommendedName>
        <fullName evidence="5">Lipopolysaccharide assembly protein A domain-containing protein</fullName>
    </recommendedName>
</protein>
<comment type="caution">
    <text evidence="3">The sequence shown here is derived from an EMBL/GenBank/DDBJ whole genome shotgun (WGS) entry which is preliminary data.</text>
</comment>
<keyword evidence="2" id="KW-0472">Membrane</keyword>
<feature type="compositionally biased region" description="Acidic residues" evidence="1">
    <location>
        <begin position="237"/>
        <end position="251"/>
    </location>
</feature>
<feature type="region of interest" description="Disordered" evidence="1">
    <location>
        <begin position="223"/>
        <end position="260"/>
    </location>
</feature>
<dbReference type="EMBL" id="JAMPLM010000001">
    <property type="protein sequence ID" value="MEP1056872.1"/>
    <property type="molecule type" value="Genomic_DNA"/>
</dbReference>
<feature type="transmembrane region" description="Helical" evidence="2">
    <location>
        <begin position="41"/>
        <end position="70"/>
    </location>
</feature>
<feature type="compositionally biased region" description="Low complexity" evidence="1">
    <location>
        <begin position="102"/>
        <end position="118"/>
    </location>
</feature>